<evidence type="ECO:0000256" key="2">
    <source>
        <dbReference type="ARBA" id="ARBA00022723"/>
    </source>
</evidence>
<feature type="compositionally biased region" description="Basic and acidic residues" evidence="8">
    <location>
        <begin position="123"/>
        <end position="134"/>
    </location>
</feature>
<dbReference type="GO" id="GO:0008270">
    <property type="term" value="F:zinc ion binding"/>
    <property type="evidence" value="ECO:0007669"/>
    <property type="project" value="InterPro"/>
</dbReference>
<keyword evidence="5" id="KW-0238">DNA-binding</keyword>
<accession>A0A0P7B4W7</accession>
<keyword evidence="2" id="KW-0479">Metal-binding</keyword>
<dbReference type="SUPFAM" id="SSF57701">
    <property type="entry name" value="Zn2/Cys6 DNA-binding domain"/>
    <property type="match status" value="1"/>
</dbReference>
<evidence type="ECO:0000313" key="11">
    <source>
        <dbReference type="Proteomes" id="UP000050424"/>
    </source>
</evidence>
<feature type="region of interest" description="Disordered" evidence="8">
    <location>
        <begin position="180"/>
        <end position="209"/>
    </location>
</feature>
<evidence type="ECO:0000256" key="8">
    <source>
        <dbReference type="SAM" id="MobiDB-lite"/>
    </source>
</evidence>
<proteinExistence type="predicted"/>
<evidence type="ECO:0000256" key="6">
    <source>
        <dbReference type="ARBA" id="ARBA00023163"/>
    </source>
</evidence>
<name>A0A0P7B4W7_9HYPO</name>
<dbReference type="Pfam" id="PF04082">
    <property type="entry name" value="Fungal_trans"/>
    <property type="match status" value="1"/>
</dbReference>
<keyword evidence="3" id="KW-0862">Zinc</keyword>
<dbReference type="InterPro" id="IPR001138">
    <property type="entry name" value="Zn2Cys6_DnaBD"/>
</dbReference>
<dbReference type="GO" id="GO:0005634">
    <property type="term" value="C:nucleus"/>
    <property type="evidence" value="ECO:0007669"/>
    <property type="project" value="UniProtKB-SubCell"/>
</dbReference>
<dbReference type="EMBL" id="LKCW01000066">
    <property type="protein sequence ID" value="KPM41376.1"/>
    <property type="molecule type" value="Genomic_DNA"/>
</dbReference>
<evidence type="ECO:0000256" key="3">
    <source>
        <dbReference type="ARBA" id="ARBA00022833"/>
    </source>
</evidence>
<feature type="region of interest" description="Disordered" evidence="8">
    <location>
        <begin position="1"/>
        <end position="25"/>
    </location>
</feature>
<feature type="domain" description="Zn(2)-C6 fungal-type" evidence="9">
    <location>
        <begin position="29"/>
        <end position="57"/>
    </location>
</feature>
<feature type="compositionally biased region" description="Polar residues" evidence="8">
    <location>
        <begin position="198"/>
        <end position="207"/>
    </location>
</feature>
<keyword evidence="6" id="KW-0804">Transcription</keyword>
<dbReference type="Proteomes" id="UP000050424">
    <property type="component" value="Unassembled WGS sequence"/>
</dbReference>
<evidence type="ECO:0000256" key="5">
    <source>
        <dbReference type="ARBA" id="ARBA00023125"/>
    </source>
</evidence>
<feature type="region of interest" description="Disordered" evidence="8">
    <location>
        <begin position="99"/>
        <end position="147"/>
    </location>
</feature>
<keyword evidence="7" id="KW-0539">Nucleus</keyword>
<dbReference type="AlphaFoldDB" id="A0A0P7B4W7"/>
<dbReference type="SMART" id="SM00906">
    <property type="entry name" value="Fungal_trans"/>
    <property type="match status" value="1"/>
</dbReference>
<dbReference type="PANTHER" id="PTHR47782:SF12">
    <property type="entry name" value="ZN(II)2CYS6 TRANSCRIPTION FACTOR (EUROFUNG)"/>
    <property type="match status" value="1"/>
</dbReference>
<protein>
    <recommendedName>
        <fullName evidence="9">Zn(2)-C6 fungal-type domain-containing protein</fullName>
    </recommendedName>
</protein>
<dbReference type="OrthoDB" id="189997at2759"/>
<dbReference type="STRING" id="78410.A0A0P7B4W7"/>
<evidence type="ECO:0000256" key="4">
    <source>
        <dbReference type="ARBA" id="ARBA00023015"/>
    </source>
</evidence>
<feature type="region of interest" description="Disordered" evidence="8">
    <location>
        <begin position="43"/>
        <end position="67"/>
    </location>
</feature>
<sequence>MDARDQATARGPSPSLGDEPPLKRQRVLACRRCRHRKQKCEDRRPCTNCHKSGEECVPTDPAPRPHVDSEYMRALEERIAELESMDPGQSLDHLLAEQEPNGRPAPVRDDRRMSGNPAIPSHSLDDAARDRQPEVPEPCNMPDTSPVGRRFSTIPSRSQHSPLGTFSFDDDSDSEIDHAIPGLITSPSTQRDDYNGIMSDNSPSIHVNSPRERIHPAQSLVAGVSREVEETLLAAYHDRTQAQYPFFYWRTFLEWHSDWKKCPPAEINSRLWQGFFVNLVYSTALLVLSLTRIGKSDARTFYRSGIALLPAVLRQPNPILHAQAYLLLGVHALHRSSTHRILSLASTTMRFCVQQQFYLAEIESEPKTPAVRLENQLRRRCFWSAYGLDRLVMYSFDIPPSIPDAMITTKLYANIDDDDLLSIAAETPPDQELPDSPVYTCVSSSLHILQCRRIQSEIAGYTLRWDYKDQFAESSDWRIRILAEMENYKSRVQTFSDPQSKGHTSHRWLAMIYHYTLLNLYRPTKESVLGPAGDWSVQASSQACLIFRKSQMDRQIAQAWLGLLVQFQSGITLLYCFWATPSEHRTENYHSPDVSDALRACSNILAIMADRWPKADCLRDVFELLAREIPLVERTKRQPTRISEKAVTTIRAKLPQVRALVVHRSILRMLDEMVSEDFPHLKFTAPASVQVPETNHLEASQTQRMMLNSQLDTTPGTMAFEMPFSADQMYIVDRSGIGVSGLGTEELLEFPRMFDFDSWA</sequence>
<dbReference type="GO" id="GO:0000981">
    <property type="term" value="F:DNA-binding transcription factor activity, RNA polymerase II-specific"/>
    <property type="evidence" value="ECO:0007669"/>
    <property type="project" value="InterPro"/>
</dbReference>
<comment type="subcellular location">
    <subcellularLocation>
        <location evidence="1">Nucleus</location>
    </subcellularLocation>
</comment>
<comment type="caution">
    <text evidence="10">The sequence shown here is derived from an EMBL/GenBank/DDBJ whole genome shotgun (WGS) entry which is preliminary data.</text>
</comment>
<keyword evidence="11" id="KW-1185">Reference proteome</keyword>
<dbReference type="InterPro" id="IPR036864">
    <property type="entry name" value="Zn2-C6_fun-type_DNA-bd_sf"/>
</dbReference>
<evidence type="ECO:0000259" key="9">
    <source>
        <dbReference type="PROSITE" id="PS50048"/>
    </source>
</evidence>
<dbReference type="GO" id="GO:0043565">
    <property type="term" value="F:sequence-specific DNA binding"/>
    <property type="evidence" value="ECO:0007669"/>
    <property type="project" value="TreeGrafter"/>
</dbReference>
<organism evidence="10 11">
    <name type="scientific">Neonectria ditissima</name>
    <dbReference type="NCBI Taxonomy" id="78410"/>
    <lineage>
        <taxon>Eukaryota</taxon>
        <taxon>Fungi</taxon>
        <taxon>Dikarya</taxon>
        <taxon>Ascomycota</taxon>
        <taxon>Pezizomycotina</taxon>
        <taxon>Sordariomycetes</taxon>
        <taxon>Hypocreomycetidae</taxon>
        <taxon>Hypocreales</taxon>
        <taxon>Nectriaceae</taxon>
        <taxon>Neonectria</taxon>
    </lineage>
</organism>
<dbReference type="InterPro" id="IPR052202">
    <property type="entry name" value="Yeast_MetPath_Reg"/>
</dbReference>
<dbReference type="PANTHER" id="PTHR47782">
    <property type="entry name" value="ZN(II)2CYS6 TRANSCRIPTION FACTOR (EUROFUNG)-RELATED"/>
    <property type="match status" value="1"/>
</dbReference>
<dbReference type="GO" id="GO:0045944">
    <property type="term" value="P:positive regulation of transcription by RNA polymerase II"/>
    <property type="evidence" value="ECO:0007669"/>
    <property type="project" value="TreeGrafter"/>
</dbReference>
<dbReference type="PROSITE" id="PS50048">
    <property type="entry name" value="ZN2_CY6_FUNGAL_2"/>
    <property type="match status" value="1"/>
</dbReference>
<dbReference type="PROSITE" id="PS00463">
    <property type="entry name" value="ZN2_CY6_FUNGAL_1"/>
    <property type="match status" value="1"/>
</dbReference>
<evidence type="ECO:0000256" key="1">
    <source>
        <dbReference type="ARBA" id="ARBA00004123"/>
    </source>
</evidence>
<dbReference type="Pfam" id="PF00172">
    <property type="entry name" value="Zn_clus"/>
    <property type="match status" value="1"/>
</dbReference>
<keyword evidence="4" id="KW-0805">Transcription regulation</keyword>
<dbReference type="CDD" id="cd12148">
    <property type="entry name" value="fungal_TF_MHR"/>
    <property type="match status" value="1"/>
</dbReference>
<dbReference type="CDD" id="cd00067">
    <property type="entry name" value="GAL4"/>
    <property type="match status" value="1"/>
</dbReference>
<evidence type="ECO:0000256" key="7">
    <source>
        <dbReference type="ARBA" id="ARBA00023242"/>
    </source>
</evidence>
<dbReference type="SMART" id="SM00066">
    <property type="entry name" value="GAL4"/>
    <property type="match status" value="1"/>
</dbReference>
<gene>
    <name evidence="10" type="ORF">AK830_g5194</name>
</gene>
<dbReference type="InterPro" id="IPR007219">
    <property type="entry name" value="XnlR_reg_dom"/>
</dbReference>
<evidence type="ECO:0000313" key="10">
    <source>
        <dbReference type="EMBL" id="KPM41376.1"/>
    </source>
</evidence>
<reference evidence="10 11" key="1">
    <citation type="submission" date="2015-09" db="EMBL/GenBank/DDBJ databases">
        <title>Draft genome of a European isolate of the apple canker pathogen Neonectria ditissima.</title>
        <authorList>
            <person name="Gomez-Cortecero A."/>
            <person name="Harrison R.J."/>
            <person name="Armitage A.D."/>
        </authorList>
    </citation>
    <scope>NUCLEOTIDE SEQUENCE [LARGE SCALE GENOMIC DNA]</scope>
    <source>
        <strain evidence="10 11">R09/05</strain>
    </source>
</reference>
<dbReference type="GO" id="GO:0006351">
    <property type="term" value="P:DNA-templated transcription"/>
    <property type="evidence" value="ECO:0007669"/>
    <property type="project" value="InterPro"/>
</dbReference>
<dbReference type="Gene3D" id="4.10.240.10">
    <property type="entry name" value="Zn(2)-C6 fungal-type DNA-binding domain"/>
    <property type="match status" value="1"/>
</dbReference>